<organism evidence="1">
    <name type="scientific">Staphylococcus aureus</name>
    <dbReference type="NCBI Taxonomy" id="1280"/>
    <lineage>
        <taxon>Bacteria</taxon>
        <taxon>Bacillati</taxon>
        <taxon>Bacillota</taxon>
        <taxon>Bacilli</taxon>
        <taxon>Bacillales</taxon>
        <taxon>Staphylococcaceae</taxon>
        <taxon>Staphylococcus</taxon>
    </lineage>
</organism>
<accession>A0A641A8H1</accession>
<evidence type="ECO:0000313" key="1">
    <source>
        <dbReference type="EMBL" id="KAA1273643.1"/>
    </source>
</evidence>
<gene>
    <name evidence="1" type="ORF">D7S40_05590</name>
</gene>
<dbReference type="EMBL" id="RAQZ01000002">
    <property type="protein sequence ID" value="KAA1273643.1"/>
    <property type="molecule type" value="Genomic_DNA"/>
</dbReference>
<reference evidence="1" key="1">
    <citation type="submission" date="2018-09" db="EMBL/GenBank/DDBJ databases">
        <title>The microbial basis of impaired wound healing: differential roles for pathogens, 'bystanders', and strain-level diversification in clinical outcomes.</title>
        <authorList>
            <person name="Kalan L.R."/>
            <person name="Meisel J.S."/>
            <person name="Loesche M.A."/>
            <person name="Horwinski J."/>
            <person name="Soaita I."/>
            <person name="Chen X."/>
            <person name="Gardner S.E."/>
            <person name="Grice E.A."/>
        </authorList>
    </citation>
    <scope>NUCLEOTIDE SEQUENCE</scope>
    <source>
        <strain evidence="1">LK35</strain>
    </source>
</reference>
<name>A0A641A8H1_STAAU</name>
<sequence>MSTSKFFSFNHLIFYQYRDHNANKNRTLIFSLFKRKIILTNRLQRPKNPLTEALTVLIHHFQYTNLTYINPFRTK</sequence>
<proteinExistence type="predicted"/>
<comment type="caution">
    <text evidence="1">The sequence shown here is derived from an EMBL/GenBank/DDBJ whole genome shotgun (WGS) entry which is preliminary data.</text>
</comment>
<dbReference type="AlphaFoldDB" id="A0A641A8H1"/>
<protein>
    <submittedName>
        <fullName evidence="1">Uncharacterized protein</fullName>
    </submittedName>
</protein>